<keyword evidence="3" id="KW-0808">Transferase</keyword>
<evidence type="ECO:0000256" key="6">
    <source>
        <dbReference type="ARBA" id="ARBA00023136"/>
    </source>
</evidence>
<evidence type="ECO:0000256" key="8">
    <source>
        <dbReference type="SAM" id="Phobius"/>
    </source>
</evidence>
<dbReference type="EMBL" id="JABMIG020000219">
    <property type="protein sequence ID" value="KAL3785168.1"/>
    <property type="molecule type" value="Genomic_DNA"/>
</dbReference>
<reference evidence="10 11" key="1">
    <citation type="journal article" date="2020" name="G3 (Bethesda)">
        <title>Improved Reference Genome for Cyclotella cryptica CCMP332, a Model for Cell Wall Morphogenesis, Salinity Adaptation, and Lipid Production in Diatoms (Bacillariophyta).</title>
        <authorList>
            <person name="Roberts W.R."/>
            <person name="Downey K.M."/>
            <person name="Ruck E.C."/>
            <person name="Traller J.C."/>
            <person name="Alverson A.J."/>
        </authorList>
    </citation>
    <scope>NUCLEOTIDE SEQUENCE [LARGE SCALE GENOMIC DNA]</scope>
    <source>
        <strain evidence="10 11">CCMP332</strain>
    </source>
</reference>
<evidence type="ECO:0000256" key="1">
    <source>
        <dbReference type="ARBA" id="ARBA00004651"/>
    </source>
</evidence>
<name>A0ABD3PAN5_9STRA</name>
<evidence type="ECO:0000313" key="11">
    <source>
        <dbReference type="Proteomes" id="UP001516023"/>
    </source>
</evidence>
<dbReference type="Gene3D" id="3.60.110.10">
    <property type="entry name" value="Carbon-nitrogen hydrolase"/>
    <property type="match status" value="1"/>
</dbReference>
<dbReference type="InterPro" id="IPR004563">
    <property type="entry name" value="Apolipo_AcylTrfase"/>
</dbReference>
<evidence type="ECO:0000256" key="4">
    <source>
        <dbReference type="ARBA" id="ARBA00022692"/>
    </source>
</evidence>
<dbReference type="InterPro" id="IPR003010">
    <property type="entry name" value="C-N_Hydrolase"/>
</dbReference>
<proteinExistence type="predicted"/>
<keyword evidence="4 8" id="KW-0812">Transmembrane</keyword>
<dbReference type="GO" id="GO:0016746">
    <property type="term" value="F:acyltransferase activity"/>
    <property type="evidence" value="ECO:0007669"/>
    <property type="project" value="UniProtKB-KW"/>
</dbReference>
<sequence length="642" mass="70952">MDHQFHQSTGKATNLSKTCHNPPPSVLLSLSCITSLFADSCYLPLVAISHPAFYLAYCYHSYSCCGDTVNASYWRRIVVGWILVSLFRAIPARDYLMNGVLPVVAYMEGLIIILALYAVITLMMIVQCWSLGAGQDERCAGGNVENDEASCEHEEVVHQSSAVESTPLKIDILDESCVERSEDNLSTCDKASFASIERNDDNVNSMDSAHKCTTKSEQRLGQYTNKTLQKSIILRFNLSPFVFPILYASLFQLVFTFSPIGGAGNPAMGLSRVYALRQVSSLFGEIYLVFWMGWLATISVGLGILPNPNMLRHSVPNGHKVAFTIISLLMFLYGSVRELSGRGFYLKDISQWPTTVANETPLKVSCVTRAESDCNQTALQKMVSRTNERLAAGDDLIMWSESAVDETVHPNMFAWNSDNRGAVVAPTFYEMVQGDEDNSSNAGKVYNRVQMMQEGVVISSYNKNRPVPVIESYVLGGSVKPHPAEVTFTPRTTTCRNDGCSASGTPPRQNLELNTAMAICFDFDFSYLLQNAHDADLVIGPSWYWASIGYNLWGHNTFRAIENGFTLIKCSEYGMTGALDPYGRPMVAFPTLNEDVHTFEVPVQRGIGTVFGSGGWIFGWVCVGLSPIVVLLSVVERFTCHK</sequence>
<keyword evidence="5 8" id="KW-1133">Transmembrane helix</keyword>
<feature type="domain" description="CN hydrolase" evidence="9">
    <location>
        <begin position="362"/>
        <end position="603"/>
    </location>
</feature>
<evidence type="ECO:0000256" key="5">
    <source>
        <dbReference type="ARBA" id="ARBA00022989"/>
    </source>
</evidence>
<feature type="transmembrane region" description="Helical" evidence="8">
    <location>
        <begin position="73"/>
        <end position="91"/>
    </location>
</feature>
<keyword evidence="6 8" id="KW-0472">Membrane</keyword>
<evidence type="ECO:0000313" key="10">
    <source>
        <dbReference type="EMBL" id="KAL3785168.1"/>
    </source>
</evidence>
<feature type="transmembrane region" description="Helical" evidence="8">
    <location>
        <begin position="103"/>
        <end position="126"/>
    </location>
</feature>
<comment type="subcellular location">
    <subcellularLocation>
        <location evidence="1">Cell membrane</location>
        <topology evidence="1">Multi-pass membrane protein</topology>
    </subcellularLocation>
</comment>
<evidence type="ECO:0000259" key="9">
    <source>
        <dbReference type="PROSITE" id="PS50263"/>
    </source>
</evidence>
<feature type="transmembrane region" description="Helical" evidence="8">
    <location>
        <begin position="282"/>
        <end position="305"/>
    </location>
</feature>
<dbReference type="PROSITE" id="PS50263">
    <property type="entry name" value="CN_HYDROLASE"/>
    <property type="match status" value="1"/>
</dbReference>
<dbReference type="SUPFAM" id="SSF56317">
    <property type="entry name" value="Carbon-nitrogen hydrolase"/>
    <property type="match status" value="1"/>
</dbReference>
<protein>
    <recommendedName>
        <fullName evidence="9">CN hydrolase domain-containing protein</fullName>
    </recommendedName>
</protein>
<dbReference type="PANTHER" id="PTHR38686:SF1">
    <property type="entry name" value="APOLIPOPROTEIN N-ACYLTRANSFERASE"/>
    <property type="match status" value="1"/>
</dbReference>
<feature type="transmembrane region" description="Helical" evidence="8">
    <location>
        <begin position="317"/>
        <end position="336"/>
    </location>
</feature>
<dbReference type="InterPro" id="IPR036526">
    <property type="entry name" value="C-N_Hydrolase_sf"/>
</dbReference>
<dbReference type="Proteomes" id="UP001516023">
    <property type="component" value="Unassembled WGS sequence"/>
</dbReference>
<organism evidence="10 11">
    <name type="scientific">Cyclotella cryptica</name>
    <dbReference type="NCBI Taxonomy" id="29204"/>
    <lineage>
        <taxon>Eukaryota</taxon>
        <taxon>Sar</taxon>
        <taxon>Stramenopiles</taxon>
        <taxon>Ochrophyta</taxon>
        <taxon>Bacillariophyta</taxon>
        <taxon>Coscinodiscophyceae</taxon>
        <taxon>Thalassiosirophycidae</taxon>
        <taxon>Stephanodiscales</taxon>
        <taxon>Stephanodiscaceae</taxon>
        <taxon>Cyclotella</taxon>
    </lineage>
</organism>
<keyword evidence="11" id="KW-1185">Reference proteome</keyword>
<feature type="transmembrane region" description="Helical" evidence="8">
    <location>
        <begin position="615"/>
        <end position="635"/>
    </location>
</feature>
<accession>A0ABD3PAN5</accession>
<evidence type="ECO:0000256" key="3">
    <source>
        <dbReference type="ARBA" id="ARBA00022679"/>
    </source>
</evidence>
<gene>
    <name evidence="10" type="ORF">HJC23_013834</name>
</gene>
<comment type="caution">
    <text evidence="10">The sequence shown here is derived from an EMBL/GenBank/DDBJ whole genome shotgun (WGS) entry which is preliminary data.</text>
</comment>
<keyword evidence="7" id="KW-0012">Acyltransferase</keyword>
<keyword evidence="2" id="KW-1003">Cell membrane</keyword>
<evidence type="ECO:0000256" key="2">
    <source>
        <dbReference type="ARBA" id="ARBA00022475"/>
    </source>
</evidence>
<dbReference type="GO" id="GO:0005886">
    <property type="term" value="C:plasma membrane"/>
    <property type="evidence" value="ECO:0007669"/>
    <property type="project" value="UniProtKB-SubCell"/>
</dbReference>
<evidence type="ECO:0000256" key="7">
    <source>
        <dbReference type="ARBA" id="ARBA00023315"/>
    </source>
</evidence>
<dbReference type="AlphaFoldDB" id="A0ABD3PAN5"/>
<dbReference type="PANTHER" id="PTHR38686">
    <property type="entry name" value="APOLIPOPROTEIN N-ACYLTRANSFERASE"/>
    <property type="match status" value="1"/>
</dbReference>
<feature type="transmembrane region" description="Helical" evidence="8">
    <location>
        <begin position="241"/>
        <end position="262"/>
    </location>
</feature>